<name>A0ABV3QJ64_9GAMM</name>
<proteinExistence type="predicted"/>
<dbReference type="EMBL" id="JBFOHK010000006">
    <property type="protein sequence ID" value="MEW9573805.1"/>
    <property type="molecule type" value="Genomic_DNA"/>
</dbReference>
<organism evidence="1 2">
    <name type="scientific">Rhodanobacter lycopersici</name>
    <dbReference type="NCBI Taxonomy" id="3162487"/>
    <lineage>
        <taxon>Bacteria</taxon>
        <taxon>Pseudomonadati</taxon>
        <taxon>Pseudomonadota</taxon>
        <taxon>Gammaproteobacteria</taxon>
        <taxon>Lysobacterales</taxon>
        <taxon>Rhodanobacteraceae</taxon>
        <taxon>Rhodanobacter</taxon>
    </lineage>
</organism>
<accession>A0ABV3QJ64</accession>
<keyword evidence="2" id="KW-1185">Reference proteome</keyword>
<protein>
    <submittedName>
        <fullName evidence="1">Uncharacterized protein</fullName>
    </submittedName>
</protein>
<dbReference type="RefSeq" id="WP_367855859.1">
    <property type="nucleotide sequence ID" value="NZ_JBFOHK010000006.1"/>
</dbReference>
<sequence>MTTTVTNPFPGVYKAAYLEELGVTVEEFARDPEAALNRVGQYDACALIQAGLRPLMPLQVRLRQALEKQWEAEGTPVARNPPPSPILAKHRQARATLIA</sequence>
<evidence type="ECO:0000313" key="2">
    <source>
        <dbReference type="Proteomes" id="UP001556220"/>
    </source>
</evidence>
<comment type="caution">
    <text evidence="1">The sequence shown here is derived from an EMBL/GenBank/DDBJ whole genome shotgun (WGS) entry which is preliminary data.</text>
</comment>
<gene>
    <name evidence="1" type="ORF">ABQJ54_18785</name>
</gene>
<evidence type="ECO:0000313" key="1">
    <source>
        <dbReference type="EMBL" id="MEW9573805.1"/>
    </source>
</evidence>
<dbReference type="Proteomes" id="UP001556220">
    <property type="component" value="Unassembled WGS sequence"/>
</dbReference>
<reference evidence="1 2" key="1">
    <citation type="submission" date="2024-06" db="EMBL/GenBank/DDBJ databases">
        <authorList>
            <person name="Woo H."/>
        </authorList>
    </citation>
    <scope>NUCLEOTIDE SEQUENCE [LARGE SCALE GENOMIC DNA]</scope>
    <source>
        <strain evidence="1 2">Si-c</strain>
    </source>
</reference>